<evidence type="ECO:0000256" key="1">
    <source>
        <dbReference type="SAM" id="MobiDB-lite"/>
    </source>
</evidence>
<feature type="compositionally biased region" description="Low complexity" evidence="1">
    <location>
        <begin position="1"/>
        <end position="16"/>
    </location>
</feature>
<feature type="non-terminal residue" evidence="2">
    <location>
        <position position="1"/>
    </location>
</feature>
<evidence type="ECO:0000313" key="3">
    <source>
        <dbReference type="Proteomes" id="UP000602181"/>
    </source>
</evidence>
<dbReference type="Proteomes" id="UP000602181">
    <property type="component" value="Unassembled WGS sequence"/>
</dbReference>
<evidence type="ECO:0000313" key="2">
    <source>
        <dbReference type="EMBL" id="MBC3939740.1"/>
    </source>
</evidence>
<reference evidence="2 3" key="1">
    <citation type="submission" date="2020-08" db="EMBL/GenBank/DDBJ databases">
        <authorList>
            <person name="Liu C."/>
            <person name="Sun Q."/>
        </authorList>
    </citation>
    <scope>NUCLEOTIDE SEQUENCE [LARGE SCALE GENOMIC DNA]</scope>
    <source>
        <strain evidence="2 3">22A2-44</strain>
    </source>
</reference>
<sequence length="175" mass="17385">ATGATGPTGPRGETGAVGAMGPTGPRGETGPAGLAAASFYTAGRQVLQPNSVLPLAQASPCNAGGFLLEDGWVTVPAGGLYLISHRVVLAPGFSGVFVLRSEKGADTAGHASFGRAADGEAAPCAGTGIARLAAGDRLCLFRAAQGDLTPVETLDAVDRMAAVSIQLTLVRLADE</sequence>
<gene>
    <name evidence="2" type="ORF">H8R05_12570</name>
</gene>
<protein>
    <submittedName>
        <fullName evidence="2">Collagen-like protein</fullName>
    </submittedName>
</protein>
<feature type="region of interest" description="Disordered" evidence="1">
    <location>
        <begin position="1"/>
        <end position="31"/>
    </location>
</feature>
<proteinExistence type="predicted"/>
<dbReference type="EMBL" id="JACOIH010000031">
    <property type="protein sequence ID" value="MBC3939740.1"/>
    <property type="molecule type" value="Genomic_DNA"/>
</dbReference>
<keyword evidence="3" id="KW-1185">Reference proteome</keyword>
<organism evidence="2 3">
    <name type="scientific">Anaerotruncus massiliensis</name>
    <name type="common">ex Togo et al. 2019</name>
    <dbReference type="NCBI Taxonomy" id="1673720"/>
    <lineage>
        <taxon>Bacteria</taxon>
        <taxon>Bacillati</taxon>
        <taxon>Bacillota</taxon>
        <taxon>Clostridia</taxon>
        <taxon>Eubacteriales</taxon>
        <taxon>Oscillospiraceae</taxon>
        <taxon>Anaerotruncus</taxon>
    </lineage>
</organism>
<accession>A0ABR7AH07</accession>
<comment type="caution">
    <text evidence="2">The sequence shown here is derived from an EMBL/GenBank/DDBJ whole genome shotgun (WGS) entry which is preliminary data.</text>
</comment>
<name>A0ABR7AH07_9FIRM</name>